<keyword evidence="3" id="KW-1185">Reference proteome</keyword>
<dbReference type="Pfam" id="PF13302">
    <property type="entry name" value="Acetyltransf_3"/>
    <property type="match status" value="1"/>
</dbReference>
<dbReference type="Gene3D" id="3.40.630.30">
    <property type="match status" value="1"/>
</dbReference>
<dbReference type="GO" id="GO:0016746">
    <property type="term" value="F:acyltransferase activity"/>
    <property type="evidence" value="ECO:0007669"/>
    <property type="project" value="UniProtKB-KW"/>
</dbReference>
<dbReference type="InterPro" id="IPR051531">
    <property type="entry name" value="N-acetyltransferase"/>
</dbReference>
<dbReference type="Proteomes" id="UP001597459">
    <property type="component" value="Unassembled WGS sequence"/>
</dbReference>
<sequence length="177" mass="20673">MELLETKRFQLRVIEDTDIANIHRGLSHPEVIKYYGVRFLTLEATKEQMQWYADLLENNTGIWWGIYTKDTREFVGAGGFNDADSTHKKAEIGFWLLPDYWGQGIMKEVMPAIFSYGFDVMGLNRIEGFVDHENEKCKKALQKINFQYEGTMRESEVENGRFIDVDIFARLRKDAES</sequence>
<feature type="domain" description="N-acetyltransferase" evidence="1">
    <location>
        <begin position="21"/>
        <end position="164"/>
    </location>
</feature>
<protein>
    <submittedName>
        <fullName evidence="2">GNAT family N-acetyltransferase</fullName>
        <ecNumber evidence="2">2.3.-.-</ecNumber>
    </submittedName>
</protein>
<comment type="caution">
    <text evidence="2">The sequence shown here is derived from an EMBL/GenBank/DDBJ whole genome shotgun (WGS) entry which is preliminary data.</text>
</comment>
<dbReference type="SUPFAM" id="SSF55729">
    <property type="entry name" value="Acyl-CoA N-acyltransferases (Nat)"/>
    <property type="match status" value="1"/>
</dbReference>
<dbReference type="EMBL" id="JBHULX010000002">
    <property type="protein sequence ID" value="MFD2589767.1"/>
    <property type="molecule type" value="Genomic_DNA"/>
</dbReference>
<organism evidence="2 3">
    <name type="scientific">Aquimarina hainanensis</name>
    <dbReference type="NCBI Taxonomy" id="1578017"/>
    <lineage>
        <taxon>Bacteria</taxon>
        <taxon>Pseudomonadati</taxon>
        <taxon>Bacteroidota</taxon>
        <taxon>Flavobacteriia</taxon>
        <taxon>Flavobacteriales</taxon>
        <taxon>Flavobacteriaceae</taxon>
        <taxon>Aquimarina</taxon>
    </lineage>
</organism>
<gene>
    <name evidence="2" type="ORF">ACFSTE_02925</name>
</gene>
<keyword evidence="2" id="KW-0808">Transferase</keyword>
<name>A0ABW5N437_9FLAO</name>
<dbReference type="PANTHER" id="PTHR43792">
    <property type="entry name" value="GNAT FAMILY, PUTATIVE (AFU_ORTHOLOGUE AFUA_3G00765)-RELATED-RELATED"/>
    <property type="match status" value="1"/>
</dbReference>
<dbReference type="PANTHER" id="PTHR43792:SF9">
    <property type="entry name" value="RIBOSOMAL-PROTEIN-ALANINE ACETYLTRANSFERASE"/>
    <property type="match status" value="1"/>
</dbReference>
<reference evidence="3" key="1">
    <citation type="journal article" date="2019" name="Int. J. Syst. Evol. Microbiol.">
        <title>The Global Catalogue of Microorganisms (GCM) 10K type strain sequencing project: providing services to taxonomists for standard genome sequencing and annotation.</title>
        <authorList>
            <consortium name="The Broad Institute Genomics Platform"/>
            <consortium name="The Broad Institute Genome Sequencing Center for Infectious Disease"/>
            <person name="Wu L."/>
            <person name="Ma J."/>
        </authorList>
    </citation>
    <scope>NUCLEOTIDE SEQUENCE [LARGE SCALE GENOMIC DNA]</scope>
    <source>
        <strain evidence="3">KCTC 42423</strain>
    </source>
</reference>
<dbReference type="InterPro" id="IPR000182">
    <property type="entry name" value="GNAT_dom"/>
</dbReference>
<proteinExistence type="predicted"/>
<evidence type="ECO:0000313" key="2">
    <source>
        <dbReference type="EMBL" id="MFD2589767.1"/>
    </source>
</evidence>
<evidence type="ECO:0000259" key="1">
    <source>
        <dbReference type="PROSITE" id="PS51186"/>
    </source>
</evidence>
<dbReference type="PROSITE" id="PS51186">
    <property type="entry name" value="GNAT"/>
    <property type="match status" value="1"/>
</dbReference>
<keyword evidence="2" id="KW-0012">Acyltransferase</keyword>
<evidence type="ECO:0000313" key="3">
    <source>
        <dbReference type="Proteomes" id="UP001597459"/>
    </source>
</evidence>
<dbReference type="InterPro" id="IPR016181">
    <property type="entry name" value="Acyl_CoA_acyltransferase"/>
</dbReference>
<dbReference type="EC" id="2.3.-.-" evidence="2"/>
<accession>A0ABW5N437</accession>
<dbReference type="RefSeq" id="WP_378256337.1">
    <property type="nucleotide sequence ID" value="NZ_JBHSJV010000001.1"/>
</dbReference>